<keyword evidence="3" id="KW-1185">Reference proteome</keyword>
<feature type="transmembrane region" description="Helical" evidence="1">
    <location>
        <begin position="351"/>
        <end position="369"/>
    </location>
</feature>
<name>A0A1M5IBB3_9BACT</name>
<feature type="transmembrane region" description="Helical" evidence="1">
    <location>
        <begin position="326"/>
        <end position="345"/>
    </location>
</feature>
<feature type="transmembrane region" description="Helical" evidence="1">
    <location>
        <begin position="117"/>
        <end position="136"/>
    </location>
</feature>
<keyword evidence="1" id="KW-0812">Transmembrane</keyword>
<dbReference type="Pfam" id="PF19528">
    <property type="entry name" value="DUF6056"/>
    <property type="match status" value="1"/>
</dbReference>
<feature type="transmembrane region" description="Helical" evidence="1">
    <location>
        <begin position="296"/>
        <end position="314"/>
    </location>
</feature>
<organism evidence="2 3">
    <name type="scientific">Dysgonomonas macrotermitis</name>
    <dbReference type="NCBI Taxonomy" id="1346286"/>
    <lineage>
        <taxon>Bacteria</taxon>
        <taxon>Pseudomonadati</taxon>
        <taxon>Bacteroidota</taxon>
        <taxon>Bacteroidia</taxon>
        <taxon>Bacteroidales</taxon>
        <taxon>Dysgonomonadaceae</taxon>
        <taxon>Dysgonomonas</taxon>
    </lineage>
</organism>
<feature type="transmembrane region" description="Helical" evidence="1">
    <location>
        <begin position="381"/>
        <end position="399"/>
    </location>
</feature>
<keyword evidence="1" id="KW-0472">Membrane</keyword>
<dbReference type="AlphaFoldDB" id="A0A1M5IBB3"/>
<accession>A0A1M5IBB3</accession>
<reference evidence="3" key="1">
    <citation type="submission" date="2016-11" db="EMBL/GenBank/DDBJ databases">
        <authorList>
            <person name="Varghese N."/>
            <person name="Submissions S."/>
        </authorList>
    </citation>
    <scope>NUCLEOTIDE SEQUENCE [LARGE SCALE GENOMIC DNA]</scope>
    <source>
        <strain evidence="3">DSM 27370</strain>
    </source>
</reference>
<evidence type="ECO:0000313" key="3">
    <source>
        <dbReference type="Proteomes" id="UP000184480"/>
    </source>
</evidence>
<dbReference type="Proteomes" id="UP000184480">
    <property type="component" value="Unassembled WGS sequence"/>
</dbReference>
<evidence type="ECO:0000313" key="2">
    <source>
        <dbReference type="EMBL" id="SHG25359.1"/>
    </source>
</evidence>
<gene>
    <name evidence="2" type="ORF">SAMN05444362_11912</name>
</gene>
<feature type="transmembrane region" description="Helical" evidence="1">
    <location>
        <begin position="41"/>
        <end position="64"/>
    </location>
</feature>
<keyword evidence="1" id="KW-1133">Transmembrane helix</keyword>
<dbReference type="InterPro" id="IPR045691">
    <property type="entry name" value="DUF6056"/>
</dbReference>
<feature type="transmembrane region" description="Helical" evidence="1">
    <location>
        <begin position="200"/>
        <end position="219"/>
    </location>
</feature>
<dbReference type="STRING" id="1346286.SAMN05444362_11912"/>
<protein>
    <submittedName>
        <fullName evidence="2">Uncharacterized protein</fullName>
    </submittedName>
</protein>
<dbReference type="EMBL" id="FQUC01000019">
    <property type="protein sequence ID" value="SHG25359.1"/>
    <property type="molecule type" value="Genomic_DNA"/>
</dbReference>
<feature type="transmembrane region" description="Helical" evidence="1">
    <location>
        <begin position="248"/>
        <end position="267"/>
    </location>
</feature>
<feature type="transmembrane region" description="Helical" evidence="1">
    <location>
        <begin position="148"/>
        <end position="170"/>
    </location>
</feature>
<feature type="transmembrane region" description="Helical" evidence="1">
    <location>
        <begin position="176"/>
        <end position="193"/>
    </location>
</feature>
<feature type="transmembrane region" description="Helical" evidence="1">
    <location>
        <begin position="225"/>
        <end position="241"/>
    </location>
</feature>
<proteinExistence type="predicted"/>
<evidence type="ECO:0000256" key="1">
    <source>
        <dbReference type="SAM" id="Phobius"/>
    </source>
</evidence>
<sequence>MKPLSKSDKTSILSKNKLISLEAKFEFIDEGERGNKALSRLVFAGLLFFVFLTLLTLNTLTPLIGDDYVYSFIYQTDQKLLSFNDVINSQFNHYYKWGGRTVVHIIDQCLLLNYSPIIADTLNSIAFIAYIIAIYFHITARKTININLLVVIFTLVWFIQPVFAETVLWLTGSSNYLWGTLLILLFLLPYRFYKNTKQSITKTVLFSAIMLLSGVISGWTNENTAAAMIIMIIAYIYYYKTKKWDIPIWAYAGLIGSIIGYTLMIIAPGNFVRASEAPSLSAFLIIYRLLTYTQRFIVYLGLLNFALIIALILYKRFSPRNPNKDIKCIIIYFVGIFVSIYIMIASPSFPARAWFGTITFNIIAFGIVYQQLNRDEILIRRIKTCLFIFLLISFSASYYDAYKDTSWINQIWKEREAIIAEKKQAGETTVTFKEYQAKTKFGLGDTYYALPNISKYYGINFELEK</sequence>